<sequence length="170" mass="19204">MPADVLTEMFKAKPLLAFSLYTQAQADKLQRMRDEIEALMADTGTNEVFNEWQRATDFFWFFTLGAYEVLRTMDQHNRCFVPLVGSKITEMKRRIAPLRMPFAKQEYQGGGGPIGGENSIVGFKNGSFQYRVGDTVFDVRETMAAVCDFLGGIKRDDVLAAMPIAKRETP</sequence>
<dbReference type="AlphaFoldDB" id="A0A8T9AWS4"/>
<organism evidence="1 2">
    <name type="scientific">Mesorhizobium intechi</name>
    <dbReference type="NCBI Taxonomy" id="537601"/>
    <lineage>
        <taxon>Bacteria</taxon>
        <taxon>Pseudomonadati</taxon>
        <taxon>Pseudomonadota</taxon>
        <taxon>Alphaproteobacteria</taxon>
        <taxon>Hyphomicrobiales</taxon>
        <taxon>Phyllobacteriaceae</taxon>
        <taxon>Mesorhizobium</taxon>
    </lineage>
</organism>
<evidence type="ECO:0000313" key="2">
    <source>
        <dbReference type="Proteomes" id="UP000235507"/>
    </source>
</evidence>
<evidence type="ECO:0000313" key="1">
    <source>
        <dbReference type="EMBL" id="TSE13456.1"/>
    </source>
</evidence>
<comment type="caution">
    <text evidence="1">The sequence shown here is derived from an EMBL/GenBank/DDBJ whole genome shotgun (WGS) entry which is preliminary data.</text>
</comment>
<accession>A0A8T9AWS4</accession>
<dbReference type="EMBL" id="PNOT02000044">
    <property type="protein sequence ID" value="TSE13456.1"/>
    <property type="molecule type" value="Genomic_DNA"/>
</dbReference>
<reference evidence="1" key="1">
    <citation type="submission" date="2019-07" db="EMBL/GenBank/DDBJ databases">
        <title>Mesorhizobum intechiensis sp. nov. isolated from nodules of Lotus tenuis growing in lowlands of the Flooding Pampa, Argentina.</title>
        <authorList>
            <person name="Estrella M.J."/>
            <person name="Torres Tejerizo G.A."/>
            <person name="Cumpa Velazquez L.M."/>
            <person name="Fontana F."/>
            <person name="Hansen L."/>
            <person name="Pistorio M."/>
            <person name="Sannazzaro A.I."/>
        </authorList>
    </citation>
    <scope>NUCLEOTIDE SEQUENCE</scope>
    <source>
        <strain evidence="1">BD68</strain>
    </source>
</reference>
<name>A0A8T9AWS4_9HYPH</name>
<protein>
    <submittedName>
        <fullName evidence="1">Uncharacterized protein</fullName>
    </submittedName>
</protein>
<gene>
    <name evidence="1" type="ORF">C1D09_003845</name>
</gene>
<dbReference type="OrthoDB" id="8117446at2"/>
<proteinExistence type="predicted"/>
<dbReference type="RefSeq" id="WP_143973071.1">
    <property type="nucleotide sequence ID" value="NZ_PNOT02000044.1"/>
</dbReference>
<keyword evidence="2" id="KW-1185">Reference proteome</keyword>
<dbReference type="Proteomes" id="UP000235507">
    <property type="component" value="Unassembled WGS sequence"/>
</dbReference>